<proteinExistence type="predicted"/>
<dbReference type="Proteomes" id="UP000732378">
    <property type="component" value="Unassembled WGS sequence"/>
</dbReference>
<sequence length="109" mass="11247">MTTTALTTTANCTDHTWCTNTEPGDHAQFHAGDLVQLAGTPGDGWHAWPMQDRGQDALIVLESDREGQPALTVEATPAARAAFLAATATPEGHAELTALVAAVAQGPAS</sequence>
<accession>A0ABS2MC30</accession>
<evidence type="ECO:0000313" key="2">
    <source>
        <dbReference type="Proteomes" id="UP000732378"/>
    </source>
</evidence>
<name>A0ABS2MC30_9ACTN</name>
<evidence type="ECO:0000313" key="1">
    <source>
        <dbReference type="EMBL" id="MBM7508715.1"/>
    </source>
</evidence>
<comment type="caution">
    <text evidence="1">The sequence shown here is derived from an EMBL/GenBank/DDBJ whole genome shotgun (WGS) entry which is preliminary data.</text>
</comment>
<protein>
    <submittedName>
        <fullName evidence="1">Uncharacterized protein</fullName>
    </submittedName>
</protein>
<organism evidence="1 2">
    <name type="scientific">Nocardioides salarius</name>
    <dbReference type="NCBI Taxonomy" id="374513"/>
    <lineage>
        <taxon>Bacteria</taxon>
        <taxon>Bacillati</taxon>
        <taxon>Actinomycetota</taxon>
        <taxon>Actinomycetes</taxon>
        <taxon>Propionibacteriales</taxon>
        <taxon>Nocardioidaceae</taxon>
        <taxon>Nocardioides</taxon>
    </lineage>
</organism>
<dbReference type="EMBL" id="JAFBBZ010000001">
    <property type="protein sequence ID" value="MBM7508715.1"/>
    <property type="molecule type" value="Genomic_DNA"/>
</dbReference>
<dbReference type="RefSeq" id="WP_193668144.1">
    <property type="nucleotide sequence ID" value="NZ_JACDTV010000004.1"/>
</dbReference>
<gene>
    <name evidence="1" type="ORF">JOE61_002529</name>
</gene>
<keyword evidence="2" id="KW-1185">Reference proteome</keyword>
<reference evidence="1 2" key="1">
    <citation type="submission" date="2021-01" db="EMBL/GenBank/DDBJ databases">
        <title>Sequencing the genomes of 1000 actinobacteria strains.</title>
        <authorList>
            <person name="Klenk H.-P."/>
        </authorList>
    </citation>
    <scope>NUCLEOTIDE SEQUENCE [LARGE SCALE GENOMIC DNA]</scope>
    <source>
        <strain evidence="1 2">DSM 18239</strain>
    </source>
</reference>